<evidence type="ECO:0000256" key="2">
    <source>
        <dbReference type="SAM" id="MobiDB-lite"/>
    </source>
</evidence>
<feature type="compositionally biased region" description="Basic residues" evidence="2">
    <location>
        <begin position="220"/>
        <end position="244"/>
    </location>
</feature>
<feature type="compositionally biased region" description="Pro residues" evidence="2">
    <location>
        <begin position="186"/>
        <end position="201"/>
    </location>
</feature>
<dbReference type="Gene3D" id="1.20.1260.20">
    <property type="entry name" value="PPE superfamily"/>
    <property type="match status" value="1"/>
</dbReference>
<protein>
    <submittedName>
        <fullName evidence="4">PPE family protein</fullName>
    </submittedName>
</protein>
<feature type="domain" description="PPE" evidence="3">
    <location>
        <begin position="2"/>
        <end position="48"/>
    </location>
</feature>
<name>A0A1V3XTQ2_MYCKA</name>
<dbReference type="PANTHER" id="PTHR46766">
    <property type="entry name" value="GLUTAMINE-RICH PROTEIN 2"/>
    <property type="match status" value="1"/>
</dbReference>
<evidence type="ECO:0000313" key="4">
    <source>
        <dbReference type="EMBL" id="OOK82585.1"/>
    </source>
</evidence>
<dbReference type="Proteomes" id="UP000189229">
    <property type="component" value="Unassembled WGS sequence"/>
</dbReference>
<reference evidence="4 5" key="1">
    <citation type="submission" date="2017-02" db="EMBL/GenBank/DDBJ databases">
        <title>Complete genome sequences of Mycobacterium kansasii strains isolated from rhesus macaques.</title>
        <authorList>
            <person name="Panda A."/>
            <person name="Nagaraj S."/>
            <person name="Zhao X."/>
            <person name="Tettelin H."/>
            <person name="Detolla L.J."/>
        </authorList>
    </citation>
    <scope>NUCLEOTIDE SEQUENCE [LARGE SCALE GENOMIC DNA]</scope>
    <source>
        <strain evidence="4 5">11-3813</strain>
    </source>
</reference>
<gene>
    <name evidence="4" type="ORF">BZL30_0497</name>
</gene>
<dbReference type="SUPFAM" id="SSF140459">
    <property type="entry name" value="PE/PPE dimer-like"/>
    <property type="match status" value="1"/>
</dbReference>
<sequence>MASLVATNLLGQNTPAIAATEALYGQMWAQDAAAMYGYAASSAAASQLAPFADAPMTASGDAGALVQAASATSTASQGALSQVMQTVPATLQGLASPTGASTAGADLLGLLDLAWRIGSDSAEPIYPAQREFSLSCPEPTARPWRRTQQRLLQRPVVGFLHAGNFLGRWPTRSDCRAPRRSRRRLPAPPKPPRASSAPPPVESVVRCRRSGNAATIGRCPCRRPGPRRRRSVQPRRRCRRTPPRPHRDYGSNAQHARRMPLSGLGARGFAEAPATGSGQPSWCIPGRRIAARIAARTGSSQAESGRNDAVH</sequence>
<dbReference type="EMBL" id="MVBM01000001">
    <property type="protein sequence ID" value="OOK82585.1"/>
    <property type="molecule type" value="Genomic_DNA"/>
</dbReference>
<dbReference type="InterPro" id="IPR000030">
    <property type="entry name" value="PPE_dom"/>
</dbReference>
<comment type="similarity">
    <text evidence="1">Belongs to the mycobacterial PPE family.</text>
</comment>
<accession>A0A1V3XTQ2</accession>
<dbReference type="InterPro" id="IPR038332">
    <property type="entry name" value="PPE_sf"/>
</dbReference>
<dbReference type="PANTHER" id="PTHR46766:SF1">
    <property type="entry name" value="GLUTAMINE-RICH PROTEIN 2"/>
    <property type="match status" value="1"/>
</dbReference>
<comment type="caution">
    <text evidence="4">The sequence shown here is derived from an EMBL/GenBank/DDBJ whole genome shotgun (WGS) entry which is preliminary data.</text>
</comment>
<dbReference type="AlphaFoldDB" id="A0A1V3XTQ2"/>
<proteinExistence type="inferred from homology"/>
<evidence type="ECO:0000259" key="3">
    <source>
        <dbReference type="Pfam" id="PF00823"/>
    </source>
</evidence>
<dbReference type="GO" id="GO:0052572">
    <property type="term" value="P:response to host immune response"/>
    <property type="evidence" value="ECO:0007669"/>
    <property type="project" value="TreeGrafter"/>
</dbReference>
<feature type="region of interest" description="Disordered" evidence="2">
    <location>
        <begin position="170"/>
        <end position="257"/>
    </location>
</feature>
<evidence type="ECO:0000256" key="1">
    <source>
        <dbReference type="ARBA" id="ARBA00010652"/>
    </source>
</evidence>
<organism evidence="4 5">
    <name type="scientific">Mycobacterium kansasii</name>
    <dbReference type="NCBI Taxonomy" id="1768"/>
    <lineage>
        <taxon>Bacteria</taxon>
        <taxon>Bacillati</taxon>
        <taxon>Actinomycetota</taxon>
        <taxon>Actinomycetes</taxon>
        <taxon>Mycobacteriales</taxon>
        <taxon>Mycobacteriaceae</taxon>
        <taxon>Mycobacterium</taxon>
    </lineage>
</organism>
<dbReference type="Pfam" id="PF00823">
    <property type="entry name" value="PPE"/>
    <property type="match status" value="1"/>
</dbReference>
<evidence type="ECO:0000313" key="5">
    <source>
        <dbReference type="Proteomes" id="UP000189229"/>
    </source>
</evidence>